<evidence type="ECO:0000256" key="1">
    <source>
        <dbReference type="SAM" id="Phobius"/>
    </source>
</evidence>
<reference evidence="2 3" key="1">
    <citation type="submission" date="2019-04" db="EMBL/GenBank/DDBJ databases">
        <title>Kribbella sp. NEAU-THZ 27 nov., a novel actinomycete isolated from soil.</title>
        <authorList>
            <person name="Duan L."/>
        </authorList>
    </citation>
    <scope>NUCLEOTIDE SEQUENCE [LARGE SCALE GENOMIC DNA]</scope>
    <source>
        <strain evidence="3">NEAU-THZ27</strain>
    </source>
</reference>
<organism evidence="2 3">
    <name type="scientific">Kribbella jiaozuonensis</name>
    <dbReference type="NCBI Taxonomy" id="2575441"/>
    <lineage>
        <taxon>Bacteria</taxon>
        <taxon>Bacillati</taxon>
        <taxon>Actinomycetota</taxon>
        <taxon>Actinomycetes</taxon>
        <taxon>Propionibacteriales</taxon>
        <taxon>Kribbellaceae</taxon>
        <taxon>Kribbella</taxon>
    </lineage>
</organism>
<feature type="transmembrane region" description="Helical" evidence="1">
    <location>
        <begin position="47"/>
        <end position="63"/>
    </location>
</feature>
<accession>A0A4U3LN93</accession>
<evidence type="ECO:0000313" key="2">
    <source>
        <dbReference type="EMBL" id="TKK76659.1"/>
    </source>
</evidence>
<feature type="transmembrane region" description="Helical" evidence="1">
    <location>
        <begin position="69"/>
        <end position="93"/>
    </location>
</feature>
<feature type="transmembrane region" description="Helical" evidence="1">
    <location>
        <begin position="20"/>
        <end position="40"/>
    </location>
</feature>
<comment type="caution">
    <text evidence="2">The sequence shown here is derived from an EMBL/GenBank/DDBJ whole genome shotgun (WGS) entry which is preliminary data.</text>
</comment>
<dbReference type="RefSeq" id="WP_137257522.1">
    <property type="nucleotide sequence ID" value="NZ_JBHSPQ010000003.1"/>
</dbReference>
<name>A0A4U3LN93_9ACTN</name>
<protein>
    <submittedName>
        <fullName evidence="2">Uncharacterized protein</fullName>
    </submittedName>
</protein>
<keyword evidence="3" id="KW-1185">Reference proteome</keyword>
<keyword evidence="1" id="KW-0472">Membrane</keyword>
<dbReference type="EMBL" id="SZPZ01000004">
    <property type="protein sequence ID" value="TKK76659.1"/>
    <property type="molecule type" value="Genomic_DNA"/>
</dbReference>
<dbReference type="AlphaFoldDB" id="A0A4U3LN93"/>
<gene>
    <name evidence="2" type="ORF">FDA38_30365</name>
</gene>
<keyword evidence="1" id="KW-1133">Transmembrane helix</keyword>
<evidence type="ECO:0000313" key="3">
    <source>
        <dbReference type="Proteomes" id="UP000305836"/>
    </source>
</evidence>
<keyword evidence="1" id="KW-0812">Transmembrane</keyword>
<proteinExistence type="predicted"/>
<sequence length="220" mass="21590">MTVGSAGVGVVGVDGVAEGVWLGVVGLVGVGLVGTGVVGVVGVGGDVGVGLVGLGLLIGVVGGDVGRVVLGVAGVDAVVVGAVVVGAVVVGCWDRVASGSGATQGGAGLLGDADGLSGTNGLPTGSFGLGFDLDVPCVRSTLGPGWDAGGAWVVAVSRDRNGIRYRALAIRTRAAAPMVNFRTGTRRRLCRGLDCLTTENLSPPGRNGAYRLERFNRSSP</sequence>
<dbReference type="Proteomes" id="UP000305836">
    <property type="component" value="Unassembled WGS sequence"/>
</dbReference>